<dbReference type="SUPFAM" id="SSF103473">
    <property type="entry name" value="MFS general substrate transporter"/>
    <property type="match status" value="1"/>
</dbReference>
<keyword evidence="1 4" id="KW-0812">Transmembrane</keyword>
<evidence type="ECO:0000313" key="6">
    <source>
        <dbReference type="EMBL" id="OYR22537.1"/>
    </source>
</evidence>
<evidence type="ECO:0000256" key="3">
    <source>
        <dbReference type="ARBA" id="ARBA00023136"/>
    </source>
</evidence>
<feature type="transmembrane region" description="Helical" evidence="4">
    <location>
        <begin position="268"/>
        <end position="289"/>
    </location>
</feature>
<dbReference type="InterPro" id="IPR036259">
    <property type="entry name" value="MFS_trans_sf"/>
</dbReference>
<dbReference type="InterPro" id="IPR052524">
    <property type="entry name" value="MFS_Cyanate_Porter"/>
</dbReference>
<dbReference type="InterPro" id="IPR011701">
    <property type="entry name" value="MFS"/>
</dbReference>
<feature type="transmembrane region" description="Helical" evidence="4">
    <location>
        <begin position="327"/>
        <end position="346"/>
    </location>
</feature>
<dbReference type="InterPro" id="IPR020846">
    <property type="entry name" value="MFS_dom"/>
</dbReference>
<dbReference type="Proteomes" id="UP000216188">
    <property type="component" value="Unassembled WGS sequence"/>
</dbReference>
<evidence type="ECO:0000256" key="2">
    <source>
        <dbReference type="ARBA" id="ARBA00022989"/>
    </source>
</evidence>
<feature type="transmembrane region" description="Helical" evidence="4">
    <location>
        <begin position="295"/>
        <end position="315"/>
    </location>
</feature>
<feature type="transmembrane region" description="Helical" evidence="4">
    <location>
        <begin position="203"/>
        <end position="225"/>
    </location>
</feature>
<dbReference type="RefSeq" id="WP_094544416.1">
    <property type="nucleotide sequence ID" value="NZ_JBHEEM010000004.1"/>
</dbReference>
<sequence length="387" mass="40703">MSHSVRPFLFSLSIVLAGLNLRPILASVSPLMDVIQENTGLNDSLASLLTTVPVVLMGVCLLGATRLRRVLTDRNDILVGLILIFLASIARAFAPGSAQLLITAIAGGIGIAIVQALMPIVIRTQRRQRSASLMGIYSTAIMGGALVASSAAPWISDLCSWQIALSVWAIPAIIAIILWVRLGEGVGSVSSRPPGNPYKSLRAWALLVFFGLATGAYTLVLAWLPPFYTQLGWSAKAAGAILGLLTAAEVVAGIAVSLLVSKIKDRRWMLLTALASLLAGLICLCLAPVALAWPAAILTGFGIGALFPLSLITALDHGTKDEIAGAIVNFVQGGGYVLAASLPFAAGIIRQSLADLTPAWWLMAALCLVLTVLASRFRPTDRINLDR</sequence>
<feature type="transmembrane region" description="Helical" evidence="4">
    <location>
        <begin position="237"/>
        <end position="261"/>
    </location>
</feature>
<dbReference type="PANTHER" id="PTHR23523">
    <property type="match status" value="1"/>
</dbReference>
<evidence type="ECO:0000313" key="7">
    <source>
        <dbReference type="Proteomes" id="UP000216188"/>
    </source>
</evidence>
<feature type="transmembrane region" description="Helical" evidence="4">
    <location>
        <begin position="100"/>
        <end position="122"/>
    </location>
</feature>
<feature type="transmembrane region" description="Helical" evidence="4">
    <location>
        <begin position="161"/>
        <end position="182"/>
    </location>
</feature>
<keyword evidence="7" id="KW-1185">Reference proteome</keyword>
<dbReference type="PROSITE" id="PS50850">
    <property type="entry name" value="MFS"/>
    <property type="match status" value="1"/>
</dbReference>
<dbReference type="AlphaFoldDB" id="A0A256G5Z4"/>
<reference evidence="6 7" key="1">
    <citation type="submission" date="2017-07" db="EMBL/GenBank/DDBJ databases">
        <title>Phylogenetic study on the rhizospheric bacterium Ochrobactrum sp. A44.</title>
        <authorList>
            <person name="Krzyzanowska D.M."/>
            <person name="Ossowicki A."/>
            <person name="Rajewska M."/>
            <person name="Maciag T."/>
            <person name="Kaczynski Z."/>
            <person name="Czerwicka M."/>
            <person name="Jafra S."/>
        </authorList>
    </citation>
    <scope>NUCLEOTIDE SEQUENCE [LARGE SCALE GENOMIC DNA]</scope>
    <source>
        <strain evidence="6 7">CCUG 30717</strain>
    </source>
</reference>
<dbReference type="Pfam" id="PF07690">
    <property type="entry name" value="MFS_1"/>
    <property type="match status" value="1"/>
</dbReference>
<evidence type="ECO:0000256" key="4">
    <source>
        <dbReference type="SAM" id="Phobius"/>
    </source>
</evidence>
<feature type="transmembrane region" description="Helical" evidence="4">
    <location>
        <begin position="45"/>
        <end position="65"/>
    </location>
</feature>
<gene>
    <name evidence="6" type="ORF">CEV34_4369</name>
</gene>
<protein>
    <submittedName>
        <fullName evidence="6">Major Facilitator Superfamily protein</fullName>
    </submittedName>
</protein>
<evidence type="ECO:0000256" key="1">
    <source>
        <dbReference type="ARBA" id="ARBA00022692"/>
    </source>
</evidence>
<feature type="transmembrane region" description="Helical" evidence="4">
    <location>
        <begin position="358"/>
        <end position="377"/>
    </location>
</feature>
<dbReference type="Gene3D" id="1.20.1250.20">
    <property type="entry name" value="MFS general substrate transporter like domains"/>
    <property type="match status" value="2"/>
</dbReference>
<feature type="domain" description="Major facilitator superfamily (MFS) profile" evidence="5">
    <location>
        <begin position="6"/>
        <end position="382"/>
    </location>
</feature>
<evidence type="ECO:0000259" key="5">
    <source>
        <dbReference type="PROSITE" id="PS50850"/>
    </source>
</evidence>
<proteinExistence type="predicted"/>
<comment type="caution">
    <text evidence="6">The sequence shown here is derived from an EMBL/GenBank/DDBJ whole genome shotgun (WGS) entry which is preliminary data.</text>
</comment>
<feature type="transmembrane region" description="Helical" evidence="4">
    <location>
        <begin position="134"/>
        <end position="155"/>
    </location>
</feature>
<accession>A0A256G5Z4</accession>
<dbReference type="PANTHER" id="PTHR23523:SF1">
    <property type="entry name" value="CYANATE TRANSPORT PROTEIN CYNX"/>
    <property type="match status" value="1"/>
</dbReference>
<keyword evidence="2 4" id="KW-1133">Transmembrane helix</keyword>
<feature type="transmembrane region" description="Helical" evidence="4">
    <location>
        <begin position="77"/>
        <end position="94"/>
    </location>
</feature>
<dbReference type="EMBL" id="NNRM01000044">
    <property type="protein sequence ID" value="OYR22537.1"/>
    <property type="molecule type" value="Genomic_DNA"/>
</dbReference>
<name>A0A256G5Z4_9HYPH</name>
<organism evidence="6 7">
    <name type="scientific">Brucella pseudogrignonensis</name>
    <dbReference type="NCBI Taxonomy" id="419475"/>
    <lineage>
        <taxon>Bacteria</taxon>
        <taxon>Pseudomonadati</taxon>
        <taxon>Pseudomonadota</taxon>
        <taxon>Alphaproteobacteria</taxon>
        <taxon>Hyphomicrobiales</taxon>
        <taxon>Brucellaceae</taxon>
        <taxon>Brucella/Ochrobactrum group</taxon>
        <taxon>Brucella</taxon>
    </lineage>
</organism>
<dbReference type="GO" id="GO:0022857">
    <property type="term" value="F:transmembrane transporter activity"/>
    <property type="evidence" value="ECO:0007669"/>
    <property type="project" value="InterPro"/>
</dbReference>
<dbReference type="STRING" id="419475.A8A54_20615"/>
<keyword evidence="3 4" id="KW-0472">Membrane</keyword>